<sequence>MQRGLFLVLFSALLLAQLGCESEDNSGTPVNQSSFPIAANDSFHVVPPNIDSSIELASHIDMFRELNSKINALYGIIPN</sequence>
<dbReference type="RefSeq" id="WP_105023823.1">
    <property type="nucleotide sequence ID" value="NZ_MSCI01000001.1"/>
</dbReference>
<dbReference type="AlphaFoldDB" id="A0A2S7VPW9"/>
<evidence type="ECO:0000313" key="1">
    <source>
        <dbReference type="EMBL" id="PQJ64196.1"/>
    </source>
</evidence>
<proteinExistence type="predicted"/>
<comment type="caution">
    <text evidence="1">The sequence shown here is derived from an EMBL/GenBank/DDBJ whole genome shotgun (WGS) entry which is preliminary data.</text>
</comment>
<reference evidence="1 2" key="1">
    <citation type="submission" date="2016-12" db="EMBL/GenBank/DDBJ databases">
        <title>Diversity of luminous bacteria.</title>
        <authorList>
            <person name="Yoshizawa S."/>
            <person name="Kogure K."/>
        </authorList>
    </citation>
    <scope>NUCLEOTIDE SEQUENCE [LARGE SCALE GENOMIC DNA]</scope>
    <source>
        <strain evidence="1 2">LC2-408</strain>
    </source>
</reference>
<accession>A0A2S7VPW9</accession>
<gene>
    <name evidence="1" type="ORF">BTO10_05245</name>
</gene>
<protein>
    <submittedName>
        <fullName evidence="1">Uncharacterized protein</fullName>
    </submittedName>
</protein>
<organism evidence="1 2">
    <name type="scientific">Vibrio chagasii</name>
    <dbReference type="NCBI Taxonomy" id="170679"/>
    <lineage>
        <taxon>Bacteria</taxon>
        <taxon>Pseudomonadati</taxon>
        <taxon>Pseudomonadota</taxon>
        <taxon>Gammaproteobacteria</taxon>
        <taxon>Vibrionales</taxon>
        <taxon>Vibrionaceae</taxon>
        <taxon>Vibrio</taxon>
    </lineage>
</organism>
<evidence type="ECO:0000313" key="2">
    <source>
        <dbReference type="Proteomes" id="UP000238707"/>
    </source>
</evidence>
<dbReference type="Proteomes" id="UP000238707">
    <property type="component" value="Unassembled WGS sequence"/>
</dbReference>
<keyword evidence="2" id="KW-1185">Reference proteome</keyword>
<name>A0A2S7VPW9_9VIBR</name>
<dbReference type="EMBL" id="MSCI01000001">
    <property type="protein sequence ID" value="PQJ64196.1"/>
    <property type="molecule type" value="Genomic_DNA"/>
</dbReference>